<accession>A0A9N7RGN0</accession>
<feature type="region of interest" description="Disordered" evidence="4">
    <location>
        <begin position="73"/>
        <end position="94"/>
    </location>
</feature>
<feature type="region of interest" description="Disordered" evidence="4">
    <location>
        <begin position="351"/>
        <end position="398"/>
    </location>
</feature>
<sequence>MQCATMNRRTLTMNWDDLAGDDDDDDNFFESRERISSVVPLDLASSSSDDDDSEGFEDSRMSFTSTISSASIKKISDEQQQQHKQQQQQHMSPPMATIMLVRSRSDGDIDAFSARTKQRKEDLIGPVSKQRLTRTSSGLQISTISVCQYTTVADGPRTKSGDAATQSPPANNGTIGSFFLIKNLDTGKEFIVKEYNEQGMWNKLSEVETGKQLTIEEFEKSVGYSPVVKELMRRGKVARDGSRKLNANSLLTKSFRNSKRKGAALLKNIKGVATSMSGLSKEHEQELQEEMKGPNSKATTSQWEIQAHEGSVWTIKFSHDARHLASAGEDKSIHVWEVQECEVMSARTGDELASSVGGTPIHPVASDHRPPLAEITPMPSERKKKGKSNRKKGSSIPDYVNVPDMVFGLSEKPVCTFRGHQDDVLDLSWSKNNQVG</sequence>
<dbReference type="InterPro" id="IPR015943">
    <property type="entry name" value="WD40/YVTN_repeat-like_dom_sf"/>
</dbReference>
<feature type="compositionally biased region" description="Basic residues" evidence="4">
    <location>
        <begin position="382"/>
        <end position="393"/>
    </location>
</feature>
<keyword evidence="6" id="KW-1185">Reference proteome</keyword>
<protein>
    <submittedName>
        <fullName evidence="5">Transducin/WD40 repeat-like superfamily protein</fullName>
    </submittedName>
</protein>
<evidence type="ECO:0000313" key="6">
    <source>
        <dbReference type="Proteomes" id="UP001153555"/>
    </source>
</evidence>
<dbReference type="Gene3D" id="2.130.10.10">
    <property type="entry name" value="YVTN repeat-like/Quinoprotein amine dehydrogenase"/>
    <property type="match status" value="1"/>
</dbReference>
<dbReference type="Pfam" id="PF00400">
    <property type="entry name" value="WD40"/>
    <property type="match status" value="2"/>
</dbReference>
<dbReference type="EMBL" id="CACSLK010027789">
    <property type="protein sequence ID" value="CAA0829801.1"/>
    <property type="molecule type" value="Genomic_DNA"/>
</dbReference>
<dbReference type="InterPro" id="IPR019775">
    <property type="entry name" value="WD40_repeat_CS"/>
</dbReference>
<organism evidence="5 6">
    <name type="scientific">Striga hermonthica</name>
    <name type="common">Purple witchweed</name>
    <name type="synonym">Buchnera hermonthica</name>
    <dbReference type="NCBI Taxonomy" id="68872"/>
    <lineage>
        <taxon>Eukaryota</taxon>
        <taxon>Viridiplantae</taxon>
        <taxon>Streptophyta</taxon>
        <taxon>Embryophyta</taxon>
        <taxon>Tracheophyta</taxon>
        <taxon>Spermatophyta</taxon>
        <taxon>Magnoliopsida</taxon>
        <taxon>eudicotyledons</taxon>
        <taxon>Gunneridae</taxon>
        <taxon>Pentapetalae</taxon>
        <taxon>asterids</taxon>
        <taxon>lamiids</taxon>
        <taxon>Lamiales</taxon>
        <taxon>Orobanchaceae</taxon>
        <taxon>Buchnereae</taxon>
        <taxon>Striga</taxon>
    </lineage>
</organism>
<dbReference type="InterPro" id="IPR040324">
    <property type="entry name" value="WDR44/Dgr2"/>
</dbReference>
<feature type="repeat" description="WD" evidence="3">
    <location>
        <begin position="305"/>
        <end position="346"/>
    </location>
</feature>
<feature type="region of interest" description="Disordered" evidence="4">
    <location>
        <begin position="40"/>
        <end position="59"/>
    </location>
</feature>
<dbReference type="PROSITE" id="PS00678">
    <property type="entry name" value="WD_REPEATS_1"/>
    <property type="match status" value="1"/>
</dbReference>
<evidence type="ECO:0000256" key="2">
    <source>
        <dbReference type="ARBA" id="ARBA00022737"/>
    </source>
</evidence>
<keyword evidence="1 3" id="KW-0853">WD repeat</keyword>
<dbReference type="PROSITE" id="PS50294">
    <property type="entry name" value="WD_REPEATS_REGION"/>
    <property type="match status" value="1"/>
</dbReference>
<dbReference type="InterPro" id="IPR036322">
    <property type="entry name" value="WD40_repeat_dom_sf"/>
</dbReference>
<dbReference type="PANTHER" id="PTHR14221">
    <property type="entry name" value="WD REPEAT DOMAIN 44"/>
    <property type="match status" value="1"/>
</dbReference>
<dbReference type="InterPro" id="IPR001680">
    <property type="entry name" value="WD40_rpt"/>
</dbReference>
<name>A0A9N7RGN0_STRHE</name>
<comment type="caution">
    <text evidence="5">The sequence shown here is derived from an EMBL/GenBank/DDBJ whole genome shotgun (WGS) entry which is preliminary data.</text>
</comment>
<evidence type="ECO:0000256" key="3">
    <source>
        <dbReference type="PROSITE-ProRule" id="PRU00221"/>
    </source>
</evidence>
<dbReference type="AlphaFoldDB" id="A0A9N7RGN0"/>
<gene>
    <name evidence="5" type="ORF">SHERM_25318</name>
</gene>
<dbReference type="Proteomes" id="UP001153555">
    <property type="component" value="Unassembled WGS sequence"/>
</dbReference>
<reference evidence="5" key="1">
    <citation type="submission" date="2019-12" db="EMBL/GenBank/DDBJ databases">
        <authorList>
            <person name="Scholes J."/>
        </authorList>
    </citation>
    <scope>NUCLEOTIDE SEQUENCE</scope>
</reference>
<keyword evidence="2" id="KW-0677">Repeat</keyword>
<dbReference type="PANTHER" id="PTHR14221:SF41">
    <property type="entry name" value="TRANSDUCIN_WD40 REPEAT-LIKE SUPERFAMILY PROTEIN"/>
    <property type="match status" value="1"/>
</dbReference>
<dbReference type="OrthoDB" id="408728at2759"/>
<evidence type="ECO:0000256" key="4">
    <source>
        <dbReference type="SAM" id="MobiDB-lite"/>
    </source>
</evidence>
<dbReference type="PROSITE" id="PS50082">
    <property type="entry name" value="WD_REPEATS_2"/>
    <property type="match status" value="1"/>
</dbReference>
<evidence type="ECO:0000313" key="5">
    <source>
        <dbReference type="EMBL" id="CAA0829801.1"/>
    </source>
</evidence>
<dbReference type="SMART" id="SM00320">
    <property type="entry name" value="WD40"/>
    <property type="match status" value="1"/>
</dbReference>
<evidence type="ECO:0000256" key="1">
    <source>
        <dbReference type="ARBA" id="ARBA00022574"/>
    </source>
</evidence>
<dbReference type="SUPFAM" id="SSF50978">
    <property type="entry name" value="WD40 repeat-like"/>
    <property type="match status" value="1"/>
</dbReference>
<proteinExistence type="predicted"/>